<dbReference type="NCBIfam" id="TIGR01869">
    <property type="entry name" value="casC_Cse4"/>
    <property type="match status" value="1"/>
</dbReference>
<gene>
    <name evidence="1" type="primary">cas7e</name>
    <name evidence="1" type="ORF">PN925_003678</name>
</gene>
<reference evidence="1" key="1">
    <citation type="submission" date="2024-02" db="EMBL/GenBank/DDBJ databases">
        <authorList>
            <consortium name="Clinical and Environmental Microbiology Branch: Whole genome sequencing antimicrobial resistance pathogens in the healthcare setting"/>
        </authorList>
    </citation>
    <scope>NUCLEOTIDE SEQUENCE</scope>
    <source>
        <strain evidence="1">2023KU-00017</strain>
    </source>
</reference>
<evidence type="ECO:0000313" key="1">
    <source>
        <dbReference type="EMBL" id="EMO9458266.1"/>
    </source>
</evidence>
<proteinExistence type="predicted"/>
<protein>
    <submittedName>
        <fullName evidence="1">Type I-E CRISPR-associated protein Cas7/Cse4/CasC</fullName>
    </submittedName>
</protein>
<dbReference type="EMBL" id="ABKJEP030000079">
    <property type="protein sequence ID" value="EMO9458266.1"/>
    <property type="molecule type" value="Genomic_DNA"/>
</dbReference>
<dbReference type="Pfam" id="PF09344">
    <property type="entry name" value="Cas_CT1975"/>
    <property type="match status" value="1"/>
</dbReference>
<dbReference type="InterPro" id="IPR010148">
    <property type="entry name" value="CRISPR-assoc_prot_CT1975"/>
</dbReference>
<organism evidence="1">
    <name type="scientific">Morganella morganii</name>
    <name type="common">Proteus morganii</name>
    <dbReference type="NCBI Taxonomy" id="582"/>
    <lineage>
        <taxon>Bacteria</taxon>
        <taxon>Pseudomonadati</taxon>
        <taxon>Pseudomonadota</taxon>
        <taxon>Gammaproteobacteria</taxon>
        <taxon>Enterobacterales</taxon>
        <taxon>Morganellaceae</taxon>
        <taxon>Morganella</taxon>
    </lineage>
</organism>
<sequence length="342" mass="37771">MSNNYTNTRIEFHILQSFPVTCLNRDDVGAPKTAVIGGTTRARVSSQSWKRQVRLAMQDFGIKLGIRTKKVEQLMHEALIKVGANDEQAQACGEAVAKALSDDTLLFLSETEAQAFAQYAQEQDFDASKLKDKELAKIAKKALNPNVDALDIALFGRMVAKAADMNVEAAASFAHAISTHRVSNEVEFFTALDDISNEQGSAHMGSLEFNSATYYRYVSLDLGQLTQTLGEESDLKSAIEAFTKALFVAVPRARQTTQSGASPWEFARVLVRNGQRLQVPFETAVKSEQGGFLQPSIHALTNYLDKKEKMFGSMFGKKASYDWGINENYSIDNLIADLHSHL</sequence>
<name>A0AAI9HV43_MORMO</name>
<comment type="caution">
    <text evidence="1">The sequence shown here is derived from an EMBL/GenBank/DDBJ whole genome shotgun (WGS) entry which is preliminary data.</text>
</comment>
<accession>A0AAI9HV43</accession>
<dbReference type="AlphaFoldDB" id="A0AAI9HV43"/>